<dbReference type="GO" id="GO:0004930">
    <property type="term" value="F:G protein-coupled receptor activity"/>
    <property type="evidence" value="ECO:0007669"/>
    <property type="project" value="InterPro"/>
</dbReference>
<comment type="caution">
    <text evidence="3">The sequence shown here is derived from an EMBL/GenBank/DDBJ whole genome shotgun (WGS) entry which is preliminary data.</text>
</comment>
<dbReference type="GO" id="GO:0016020">
    <property type="term" value="C:membrane"/>
    <property type="evidence" value="ECO:0007669"/>
    <property type="project" value="InterPro"/>
</dbReference>
<proteinExistence type="predicted"/>
<evidence type="ECO:0000313" key="3">
    <source>
        <dbReference type="EMBL" id="TNN85156.1"/>
    </source>
</evidence>
<dbReference type="AlphaFoldDB" id="A0A4Z2J4P9"/>
<feature type="compositionally biased region" description="Basic and acidic residues" evidence="1">
    <location>
        <begin position="229"/>
        <end position="239"/>
    </location>
</feature>
<name>A0A4Z2J4P9_9TELE</name>
<reference evidence="3 4" key="1">
    <citation type="submission" date="2019-03" db="EMBL/GenBank/DDBJ databases">
        <title>First draft genome of Liparis tanakae, snailfish: a comprehensive survey of snailfish specific genes.</title>
        <authorList>
            <person name="Kim W."/>
            <person name="Song I."/>
            <person name="Jeong J.-H."/>
            <person name="Kim D."/>
            <person name="Kim S."/>
            <person name="Ryu S."/>
            <person name="Song J.Y."/>
            <person name="Lee S.K."/>
        </authorList>
    </citation>
    <scope>NUCLEOTIDE SEQUENCE [LARGE SCALE GENOMIC DNA]</scope>
    <source>
        <tissue evidence="3">Muscle</tissue>
    </source>
</reference>
<dbReference type="Pfam" id="PF02354">
    <property type="entry name" value="Latrophilin"/>
    <property type="match status" value="1"/>
</dbReference>
<accession>A0A4Z2J4P9</accession>
<feature type="region of interest" description="Disordered" evidence="1">
    <location>
        <begin position="149"/>
        <end position="183"/>
    </location>
</feature>
<gene>
    <name evidence="3" type="primary">Adgrl3_1</name>
    <name evidence="3" type="ORF">EYF80_004506</name>
</gene>
<feature type="region of interest" description="Disordered" evidence="1">
    <location>
        <begin position="195"/>
        <end position="251"/>
    </location>
</feature>
<evidence type="ECO:0000313" key="4">
    <source>
        <dbReference type="Proteomes" id="UP000314294"/>
    </source>
</evidence>
<dbReference type="OrthoDB" id="1100386at2759"/>
<feature type="compositionally biased region" description="Low complexity" evidence="1">
    <location>
        <begin position="163"/>
        <end position="175"/>
    </location>
</feature>
<keyword evidence="4" id="KW-1185">Reference proteome</keyword>
<organism evidence="3 4">
    <name type="scientific">Liparis tanakae</name>
    <name type="common">Tanaka's snailfish</name>
    <dbReference type="NCBI Taxonomy" id="230148"/>
    <lineage>
        <taxon>Eukaryota</taxon>
        <taxon>Metazoa</taxon>
        <taxon>Chordata</taxon>
        <taxon>Craniata</taxon>
        <taxon>Vertebrata</taxon>
        <taxon>Euteleostomi</taxon>
        <taxon>Actinopterygii</taxon>
        <taxon>Neopterygii</taxon>
        <taxon>Teleostei</taxon>
        <taxon>Neoteleostei</taxon>
        <taxon>Acanthomorphata</taxon>
        <taxon>Eupercaria</taxon>
        <taxon>Perciformes</taxon>
        <taxon>Cottioidei</taxon>
        <taxon>Cottales</taxon>
        <taxon>Liparidae</taxon>
        <taxon>Liparis</taxon>
    </lineage>
</organism>
<feature type="domain" description="GPCR family 2 latrophilin C-terminal" evidence="2">
    <location>
        <begin position="1"/>
        <end position="303"/>
    </location>
</feature>
<sequence length="303" mass="32869">MDTLPLNGNHGNSYSIASAEYMSDCVQIIDRGYNHKETTLEKKILKELTSNYIPSYLNNSHERSAEQNRNLMNKLVNNVSNGGKDGGYGMGLGMGMGMNVALSLDDHSTFGPHHDEGLGLELIREESSAPLLPQRPLPSLQAADNLHSHLHQSAPPPLPLPHHPFSSAAAAASSSSRRRIPQENSESFFPLLASEHTDTDEGSSPGHGHQRDSLYTSMPMLPGLPHAAAEAKDSGDAKSPEASSDDVYYKSMPNLGSRNHLHQLHSYYHLGRGSSDGFIVPQNKEDASPEEAQPEPSHLVTSL</sequence>
<dbReference type="Proteomes" id="UP000314294">
    <property type="component" value="Unassembled WGS sequence"/>
</dbReference>
<dbReference type="EMBL" id="SRLO01000022">
    <property type="protein sequence ID" value="TNN85156.1"/>
    <property type="molecule type" value="Genomic_DNA"/>
</dbReference>
<evidence type="ECO:0000256" key="1">
    <source>
        <dbReference type="SAM" id="MobiDB-lite"/>
    </source>
</evidence>
<dbReference type="InterPro" id="IPR003334">
    <property type="entry name" value="GPCR_2_latrophilin_rcpt_C"/>
</dbReference>
<keyword evidence="3" id="KW-0675">Receptor</keyword>
<evidence type="ECO:0000259" key="2">
    <source>
        <dbReference type="Pfam" id="PF02354"/>
    </source>
</evidence>
<protein>
    <submittedName>
        <fullName evidence="3">Adhesion G protein-coupled receptor L3</fullName>
    </submittedName>
</protein>
<feature type="region of interest" description="Disordered" evidence="1">
    <location>
        <begin position="272"/>
        <end position="303"/>
    </location>
</feature>